<accession>A0A1Y1YFS1</accession>
<dbReference type="EMBL" id="MCFA01000246">
    <property type="protein sequence ID" value="ORX96835.1"/>
    <property type="molecule type" value="Genomic_DNA"/>
</dbReference>
<evidence type="ECO:0000313" key="2">
    <source>
        <dbReference type="Proteomes" id="UP000193144"/>
    </source>
</evidence>
<dbReference type="OrthoDB" id="3643156at2759"/>
<protein>
    <submittedName>
        <fullName evidence="1">Uncharacterized protein</fullName>
    </submittedName>
</protein>
<dbReference type="Proteomes" id="UP000193144">
    <property type="component" value="Unassembled WGS sequence"/>
</dbReference>
<name>A0A1Y1YFS1_9PLEO</name>
<gene>
    <name evidence="1" type="ORF">BCR34DRAFT_578346</name>
</gene>
<dbReference type="AlphaFoldDB" id="A0A1Y1YFS1"/>
<evidence type="ECO:0000313" key="1">
    <source>
        <dbReference type="EMBL" id="ORX96835.1"/>
    </source>
</evidence>
<comment type="caution">
    <text evidence="1">The sequence shown here is derived from an EMBL/GenBank/DDBJ whole genome shotgun (WGS) entry which is preliminary data.</text>
</comment>
<sequence>MRKDDTSAPTESSTICQLLAPALDRLPAAITSNIDICRNADVSYTKALLAFLKSATESYLGTNICYAAINLDDVSKHKASVALEALGALGLHQVLSIIQTSLSFVLAHKPRTAPAFDEEPWPVLAIDYSVHWFAVGLYTIGEDGIVDPVEGYVGGPRIDEEDQLGALRDTLSHLFAHPPADIRLPGGLRHLVVYGDDANNEEFRRILAEALVNEQLPVQHIRDLLRDASVSSSVFDGPASTAYYAHVHMDTSDFERVPSAFGCKWRSKLYSEEKTEL</sequence>
<proteinExistence type="predicted"/>
<reference evidence="1 2" key="1">
    <citation type="submission" date="2016-07" db="EMBL/GenBank/DDBJ databases">
        <title>Pervasive Adenine N6-methylation of Active Genes in Fungi.</title>
        <authorList>
            <consortium name="DOE Joint Genome Institute"/>
            <person name="Mondo S.J."/>
            <person name="Dannebaum R.O."/>
            <person name="Kuo R.C."/>
            <person name="Labutti K."/>
            <person name="Haridas S."/>
            <person name="Kuo A."/>
            <person name="Salamov A."/>
            <person name="Ahrendt S.R."/>
            <person name="Lipzen A."/>
            <person name="Sullivan W."/>
            <person name="Andreopoulos W.B."/>
            <person name="Clum A."/>
            <person name="Lindquist E."/>
            <person name="Daum C."/>
            <person name="Ramamoorthy G.K."/>
            <person name="Gryganskyi A."/>
            <person name="Culley D."/>
            <person name="Magnuson J.K."/>
            <person name="James T.Y."/>
            <person name="O'Malley M.A."/>
            <person name="Stajich J.E."/>
            <person name="Spatafora J.W."/>
            <person name="Visel A."/>
            <person name="Grigoriev I.V."/>
        </authorList>
    </citation>
    <scope>NUCLEOTIDE SEQUENCE [LARGE SCALE GENOMIC DNA]</scope>
    <source>
        <strain evidence="1 2">CBS 115471</strain>
    </source>
</reference>
<organism evidence="1 2">
    <name type="scientific">Clohesyomyces aquaticus</name>
    <dbReference type="NCBI Taxonomy" id="1231657"/>
    <lineage>
        <taxon>Eukaryota</taxon>
        <taxon>Fungi</taxon>
        <taxon>Dikarya</taxon>
        <taxon>Ascomycota</taxon>
        <taxon>Pezizomycotina</taxon>
        <taxon>Dothideomycetes</taxon>
        <taxon>Pleosporomycetidae</taxon>
        <taxon>Pleosporales</taxon>
        <taxon>Lindgomycetaceae</taxon>
        <taxon>Clohesyomyces</taxon>
    </lineage>
</organism>
<keyword evidence="2" id="KW-1185">Reference proteome</keyword>